<dbReference type="GeneID" id="36549545"/>
<organism evidence="2 3">
    <name type="scientific">Aspergillus campestris (strain IBT 28561)</name>
    <dbReference type="NCBI Taxonomy" id="1392248"/>
    <lineage>
        <taxon>Eukaryota</taxon>
        <taxon>Fungi</taxon>
        <taxon>Dikarya</taxon>
        <taxon>Ascomycota</taxon>
        <taxon>Pezizomycotina</taxon>
        <taxon>Eurotiomycetes</taxon>
        <taxon>Eurotiomycetidae</taxon>
        <taxon>Eurotiales</taxon>
        <taxon>Aspergillaceae</taxon>
        <taxon>Aspergillus</taxon>
        <taxon>Aspergillus subgen. Circumdati</taxon>
    </lineage>
</organism>
<protein>
    <recommendedName>
        <fullName evidence="4">Transmembrane protein</fullName>
    </recommendedName>
</protein>
<keyword evidence="1" id="KW-0472">Membrane</keyword>
<feature type="transmembrane region" description="Helical" evidence="1">
    <location>
        <begin position="6"/>
        <end position="26"/>
    </location>
</feature>
<comment type="caution">
    <text evidence="2">The sequence shown here is derived from an EMBL/GenBank/DDBJ whole genome shotgun (WGS) entry which is preliminary data.</text>
</comment>
<feature type="transmembrane region" description="Helical" evidence="1">
    <location>
        <begin position="47"/>
        <end position="68"/>
    </location>
</feature>
<sequence>MLTVPLLLLDVAISYPLAFLTFSLVLRPHSRRPPLRGFVRFHTPNSSSVFSNIFPPFFFFVFSFLFFYTSSFLLFPSPLSFFSFFFSSFSLCSSSFPFVPSPNGLGSGFSSLLPAVHCRENEPKGHPF</sequence>
<name>A0A2I1DCT5_ASPC2</name>
<evidence type="ECO:0000313" key="2">
    <source>
        <dbReference type="EMBL" id="PKY07687.1"/>
    </source>
</evidence>
<evidence type="ECO:0000313" key="3">
    <source>
        <dbReference type="Proteomes" id="UP000234254"/>
    </source>
</evidence>
<gene>
    <name evidence="2" type="ORF">P168DRAFT_572</name>
</gene>
<reference evidence="2" key="1">
    <citation type="submission" date="2016-12" db="EMBL/GenBank/DDBJ databases">
        <title>The genomes of Aspergillus section Nigri reveals drivers in fungal speciation.</title>
        <authorList>
            <consortium name="DOE Joint Genome Institute"/>
            <person name="Vesth T.C."/>
            <person name="Nybo J."/>
            <person name="Theobald S."/>
            <person name="Brandl J."/>
            <person name="Frisvad J.C."/>
            <person name="Nielsen K.F."/>
            <person name="Lyhne E.K."/>
            <person name="Kogle M.E."/>
            <person name="Kuo A."/>
            <person name="Riley R."/>
            <person name="Clum A."/>
            <person name="Nolan M."/>
            <person name="Lipzen A."/>
            <person name="Salamov A."/>
            <person name="Henrissat B."/>
            <person name="Wiebenga A."/>
            <person name="De vries R.P."/>
            <person name="Grigoriev I.V."/>
            <person name="Mortensen U.H."/>
            <person name="Andersen M.R."/>
            <person name="Baker S.E."/>
        </authorList>
    </citation>
    <scope>NUCLEOTIDE SEQUENCE</scope>
    <source>
        <strain evidence="2">IBT 28561</strain>
    </source>
</reference>
<keyword evidence="3" id="KW-1185">Reference proteome</keyword>
<keyword evidence="1" id="KW-1133">Transmembrane helix</keyword>
<dbReference type="VEuPathDB" id="FungiDB:P168DRAFT_572"/>
<dbReference type="AlphaFoldDB" id="A0A2I1DCT5"/>
<keyword evidence="1" id="KW-0812">Transmembrane</keyword>
<dbReference type="Proteomes" id="UP000234254">
    <property type="component" value="Unassembled WGS sequence"/>
</dbReference>
<proteinExistence type="predicted"/>
<dbReference type="RefSeq" id="XP_024696281.1">
    <property type="nucleotide sequence ID" value="XM_024842016.1"/>
</dbReference>
<evidence type="ECO:0008006" key="4">
    <source>
        <dbReference type="Google" id="ProtNLM"/>
    </source>
</evidence>
<accession>A0A2I1DCT5</accession>
<dbReference type="EMBL" id="MSFM01000001">
    <property type="protein sequence ID" value="PKY07687.1"/>
    <property type="molecule type" value="Genomic_DNA"/>
</dbReference>
<evidence type="ECO:0000256" key="1">
    <source>
        <dbReference type="SAM" id="Phobius"/>
    </source>
</evidence>